<evidence type="ECO:0000313" key="4">
    <source>
        <dbReference type="EMBL" id="MEJ8850790.1"/>
    </source>
</evidence>
<dbReference type="CDD" id="cd07138">
    <property type="entry name" value="ALDH_CddD_SSP0762"/>
    <property type="match status" value="1"/>
</dbReference>
<dbReference type="RefSeq" id="WP_340346241.1">
    <property type="nucleotide sequence ID" value="NZ_JBBKZT010000017.1"/>
</dbReference>
<name>A0ABU8WVC5_9BURK</name>
<accession>A0ABU8WVC5</accession>
<gene>
    <name evidence="4" type="ORF">WKW82_29405</name>
</gene>
<comment type="caution">
    <text evidence="4">The sequence shown here is derived from an EMBL/GenBank/DDBJ whole genome shotgun (WGS) entry which is preliminary data.</text>
</comment>
<dbReference type="InterPro" id="IPR016162">
    <property type="entry name" value="Ald_DH_N"/>
</dbReference>
<dbReference type="Gene3D" id="3.40.605.10">
    <property type="entry name" value="Aldehyde Dehydrogenase, Chain A, domain 1"/>
    <property type="match status" value="1"/>
</dbReference>
<sequence>MKHYGKFYIDGEWVDAIGKQRFELIDPSTETPFASISLGSAEDVDRAVAAAAAAFPAFSETGKAERVALLKRIIAAFTERENEVLATISQEMGAPLTLRGQTGAALEALQQAVVTLEDYAFETRQGRNIICREAIGVCGLITPWNWPLQLLCIKLGSALAAGCTMVIKPSEFTPLSTMLMVEIMHAAGVPKGVVNLVQGDGPTVGNAITRHREVAMVSFTGSTRAGILVAEAAAGTVKRVAQELGGKSANIVLPDADQDAAARWNVARAMSNSGQSCHSPSRVLVHESRLAQVLDAMRDAAAQVRVGAPSDPATTMGPVVNRAQFEKIRGYIQSGLDQGAQLVRGGLDRPEGLEAGYYISPTIFAGVTPAMNIASEEIFGPVISVITYRDVAEAIAIANDTDYGLGGYVFAGSIDAGMAVGRKLRAGRIFYNGAPADPSAPMGGYKMSGNGREMGTYGLEEYLEVKAMLGFTSPAAA</sequence>
<evidence type="ECO:0000313" key="5">
    <source>
        <dbReference type="Proteomes" id="UP001385892"/>
    </source>
</evidence>
<dbReference type="InterPro" id="IPR015590">
    <property type="entry name" value="Aldehyde_DH_dom"/>
</dbReference>
<protein>
    <submittedName>
        <fullName evidence="4">Aldehyde dehydrogenase family protein</fullName>
    </submittedName>
</protein>
<comment type="similarity">
    <text evidence="1">Belongs to the aldehyde dehydrogenase family.</text>
</comment>
<dbReference type="SUPFAM" id="SSF53720">
    <property type="entry name" value="ALDH-like"/>
    <property type="match status" value="1"/>
</dbReference>
<organism evidence="4 5">
    <name type="scientific">Variovorax rhizosphaerae</name>
    <dbReference type="NCBI Taxonomy" id="1836200"/>
    <lineage>
        <taxon>Bacteria</taxon>
        <taxon>Pseudomonadati</taxon>
        <taxon>Pseudomonadota</taxon>
        <taxon>Betaproteobacteria</taxon>
        <taxon>Burkholderiales</taxon>
        <taxon>Comamonadaceae</taxon>
        <taxon>Variovorax</taxon>
    </lineage>
</organism>
<dbReference type="PANTHER" id="PTHR42804">
    <property type="entry name" value="ALDEHYDE DEHYDROGENASE"/>
    <property type="match status" value="1"/>
</dbReference>
<evidence type="ECO:0000256" key="2">
    <source>
        <dbReference type="ARBA" id="ARBA00023002"/>
    </source>
</evidence>
<dbReference type="InterPro" id="IPR016161">
    <property type="entry name" value="Ald_DH/histidinol_DH"/>
</dbReference>
<dbReference type="Pfam" id="PF00171">
    <property type="entry name" value="Aldedh"/>
    <property type="match status" value="1"/>
</dbReference>
<dbReference type="PANTHER" id="PTHR42804:SF1">
    <property type="entry name" value="ALDEHYDE DEHYDROGENASE-RELATED"/>
    <property type="match status" value="1"/>
</dbReference>
<keyword evidence="2" id="KW-0560">Oxidoreductase</keyword>
<reference evidence="4 5" key="1">
    <citation type="submission" date="2024-03" db="EMBL/GenBank/DDBJ databases">
        <title>Novel species of the genus Variovorax.</title>
        <authorList>
            <person name="Liu Q."/>
            <person name="Xin Y.-H."/>
        </authorList>
    </citation>
    <scope>NUCLEOTIDE SEQUENCE [LARGE SCALE GENOMIC DNA]</scope>
    <source>
        <strain evidence="4 5">KACC 18900</strain>
    </source>
</reference>
<dbReference type="Proteomes" id="UP001385892">
    <property type="component" value="Unassembled WGS sequence"/>
</dbReference>
<evidence type="ECO:0000259" key="3">
    <source>
        <dbReference type="Pfam" id="PF00171"/>
    </source>
</evidence>
<keyword evidence="5" id="KW-1185">Reference proteome</keyword>
<dbReference type="EMBL" id="JBBKZT010000017">
    <property type="protein sequence ID" value="MEJ8850790.1"/>
    <property type="molecule type" value="Genomic_DNA"/>
</dbReference>
<feature type="domain" description="Aldehyde dehydrogenase" evidence="3">
    <location>
        <begin position="13"/>
        <end position="467"/>
    </location>
</feature>
<dbReference type="InterPro" id="IPR016163">
    <property type="entry name" value="Ald_DH_C"/>
</dbReference>
<dbReference type="Gene3D" id="3.40.309.10">
    <property type="entry name" value="Aldehyde Dehydrogenase, Chain A, domain 2"/>
    <property type="match status" value="1"/>
</dbReference>
<evidence type="ECO:0000256" key="1">
    <source>
        <dbReference type="ARBA" id="ARBA00009986"/>
    </source>
</evidence>
<proteinExistence type="inferred from homology"/>